<feature type="binding site" evidence="10">
    <location>
        <position position="114"/>
    </location>
    <ligand>
        <name>L-histidine</name>
        <dbReference type="ChEBI" id="CHEBI:57595"/>
    </ligand>
</feature>
<dbReference type="InterPro" id="IPR015807">
    <property type="entry name" value="His-tRNA-ligase"/>
</dbReference>
<dbReference type="InterPro" id="IPR033656">
    <property type="entry name" value="HisRS_anticodon"/>
</dbReference>
<comment type="subunit">
    <text evidence="2 9">Homodimer.</text>
</comment>
<dbReference type="InterPro" id="IPR006195">
    <property type="entry name" value="aa-tRNA-synth_II"/>
</dbReference>
<feature type="binding site" evidence="10">
    <location>
        <begin position="82"/>
        <end position="84"/>
    </location>
    <ligand>
        <name>L-histidine</name>
        <dbReference type="ChEBI" id="CHEBI:57595"/>
    </ligand>
</feature>
<dbReference type="Gene3D" id="3.30.930.10">
    <property type="entry name" value="Bira Bifunctional Protein, Domain 2"/>
    <property type="match status" value="1"/>
</dbReference>
<dbReference type="HAMAP" id="MF_00127">
    <property type="entry name" value="His_tRNA_synth"/>
    <property type="match status" value="1"/>
</dbReference>
<reference evidence="13" key="1">
    <citation type="submission" date="2020-02" db="EMBL/GenBank/DDBJ databases">
        <authorList>
            <person name="Meier V. D."/>
        </authorList>
    </citation>
    <scope>NUCLEOTIDE SEQUENCE</scope>
    <source>
        <strain evidence="13">AVDCRST_MAG64</strain>
    </source>
</reference>
<keyword evidence="6 9" id="KW-0648">Protein biosynthesis</keyword>
<evidence type="ECO:0000256" key="3">
    <source>
        <dbReference type="ARBA" id="ARBA00022598"/>
    </source>
</evidence>
<evidence type="ECO:0000256" key="11">
    <source>
        <dbReference type="SAM" id="MobiDB-lite"/>
    </source>
</evidence>
<dbReference type="GO" id="GO:0006427">
    <property type="term" value="P:histidyl-tRNA aminoacylation"/>
    <property type="evidence" value="ECO:0007669"/>
    <property type="project" value="UniProtKB-UniRule"/>
</dbReference>
<dbReference type="SUPFAM" id="SSF55681">
    <property type="entry name" value="Class II aaRS and biotin synthetases"/>
    <property type="match status" value="1"/>
</dbReference>
<dbReference type="EC" id="6.1.1.21" evidence="9"/>
<evidence type="ECO:0000256" key="7">
    <source>
        <dbReference type="ARBA" id="ARBA00023146"/>
    </source>
</evidence>
<accession>A0A6J4NFR0</accession>
<comment type="catalytic activity">
    <reaction evidence="8 9">
        <text>tRNA(His) + L-histidine + ATP = L-histidyl-tRNA(His) + AMP + diphosphate + H(+)</text>
        <dbReference type="Rhea" id="RHEA:17313"/>
        <dbReference type="Rhea" id="RHEA-COMP:9665"/>
        <dbReference type="Rhea" id="RHEA-COMP:9689"/>
        <dbReference type="ChEBI" id="CHEBI:15378"/>
        <dbReference type="ChEBI" id="CHEBI:30616"/>
        <dbReference type="ChEBI" id="CHEBI:33019"/>
        <dbReference type="ChEBI" id="CHEBI:57595"/>
        <dbReference type="ChEBI" id="CHEBI:78442"/>
        <dbReference type="ChEBI" id="CHEBI:78527"/>
        <dbReference type="ChEBI" id="CHEBI:456215"/>
        <dbReference type="EC" id="6.1.1.21"/>
    </reaction>
</comment>
<evidence type="ECO:0000256" key="6">
    <source>
        <dbReference type="ARBA" id="ARBA00022917"/>
    </source>
</evidence>
<dbReference type="PANTHER" id="PTHR43707:SF1">
    <property type="entry name" value="HISTIDINE--TRNA LIGASE, MITOCHONDRIAL-RELATED"/>
    <property type="match status" value="1"/>
</dbReference>
<dbReference type="InterPro" id="IPR004516">
    <property type="entry name" value="HisRS/HisZ"/>
</dbReference>
<dbReference type="NCBIfam" id="TIGR00442">
    <property type="entry name" value="hisS"/>
    <property type="match status" value="1"/>
</dbReference>
<comment type="similarity">
    <text evidence="1 9">Belongs to the class-II aminoacyl-tRNA synthetase family.</text>
</comment>
<dbReference type="Pfam" id="PF03129">
    <property type="entry name" value="HGTP_anticodon"/>
    <property type="match status" value="1"/>
</dbReference>
<keyword evidence="3 9" id="KW-0436">Ligase</keyword>
<feature type="binding site" evidence="10">
    <location>
        <position position="128"/>
    </location>
    <ligand>
        <name>L-histidine</name>
        <dbReference type="ChEBI" id="CHEBI:57595"/>
    </ligand>
</feature>
<evidence type="ECO:0000313" key="13">
    <source>
        <dbReference type="EMBL" id="CAA9381481.1"/>
    </source>
</evidence>
<dbReference type="GO" id="GO:0005524">
    <property type="term" value="F:ATP binding"/>
    <property type="evidence" value="ECO:0007669"/>
    <property type="project" value="UniProtKB-UniRule"/>
</dbReference>
<dbReference type="EMBL" id="CADCUQ010000171">
    <property type="protein sequence ID" value="CAA9381481.1"/>
    <property type="molecule type" value="Genomic_DNA"/>
</dbReference>
<dbReference type="Pfam" id="PF13393">
    <property type="entry name" value="tRNA-synt_His"/>
    <property type="match status" value="1"/>
</dbReference>
<dbReference type="Gene3D" id="3.40.50.800">
    <property type="entry name" value="Anticodon-binding domain"/>
    <property type="match status" value="1"/>
</dbReference>
<dbReference type="CDD" id="cd00859">
    <property type="entry name" value="HisRS_anticodon"/>
    <property type="match status" value="1"/>
</dbReference>
<dbReference type="GO" id="GO:0004821">
    <property type="term" value="F:histidine-tRNA ligase activity"/>
    <property type="evidence" value="ECO:0007669"/>
    <property type="project" value="UniProtKB-UniRule"/>
</dbReference>
<feature type="domain" description="Aminoacyl-transfer RNA synthetases class-II family profile" evidence="12">
    <location>
        <begin position="22"/>
        <end position="324"/>
    </location>
</feature>
<dbReference type="PROSITE" id="PS50862">
    <property type="entry name" value="AA_TRNA_LIGASE_II"/>
    <property type="match status" value="1"/>
</dbReference>
<keyword evidence="9" id="KW-0963">Cytoplasm</keyword>
<evidence type="ECO:0000256" key="8">
    <source>
        <dbReference type="ARBA" id="ARBA00047639"/>
    </source>
</evidence>
<gene>
    <name evidence="9" type="primary">hisS</name>
    <name evidence="13" type="ORF">AVDCRST_MAG64-667</name>
</gene>
<proteinExistence type="inferred from homology"/>
<feature type="region of interest" description="Disordered" evidence="11">
    <location>
        <begin position="193"/>
        <end position="234"/>
    </location>
</feature>
<keyword evidence="5 9" id="KW-0067">ATP-binding</keyword>
<dbReference type="InterPro" id="IPR036621">
    <property type="entry name" value="Anticodon-bd_dom_sf"/>
</dbReference>
<sequence>MSKINAPKGFEDILPAESWKWQAVERIARETAAVYHFAEIRTPVLEHSALFHRGVGETSDIVHKETFTFADRGGDSMTMRPEGTAGVVRAAIEHNLISQEGARAKVFYLGSNFRYERPQKGRLRQHHQFGAEAFGVAEPEQDVECILLQMSFYARCGVRDLELEVNSLGDAESKTRYREALVRFLGPKASTLSEDSQRRLTENPLRILDSKDPRDQAAAQGAPPPAESLSDKSRQHFDRVQQLLSDANVAYRVNPNLVRGFDYYTDTLWEVTAGGLGAQNALGGGGRYDNLVEQLGGRPTPGVGFGSGIERLLLALEGQGVALPEAKPKLVWLVSHGDAARAANWKLMLELRAAGITCDMDVSGRSVKAQFRVADRERAAYCVVVGESELESGTAVLKDLTTGEQANVSRAELVARLPRK</sequence>
<dbReference type="SUPFAM" id="SSF52954">
    <property type="entry name" value="Class II aaRS ABD-related"/>
    <property type="match status" value="1"/>
</dbReference>
<evidence type="ECO:0000256" key="10">
    <source>
        <dbReference type="PIRSR" id="PIRSR001549-1"/>
    </source>
</evidence>
<evidence type="ECO:0000259" key="12">
    <source>
        <dbReference type="PROSITE" id="PS50862"/>
    </source>
</evidence>
<dbReference type="AlphaFoldDB" id="A0A6J4NFR0"/>
<evidence type="ECO:0000256" key="5">
    <source>
        <dbReference type="ARBA" id="ARBA00022840"/>
    </source>
</evidence>
<protein>
    <recommendedName>
        <fullName evidence="9">Histidine--tRNA ligase</fullName>
        <ecNumber evidence="9">6.1.1.21</ecNumber>
    </recommendedName>
    <alternativeName>
        <fullName evidence="9">Histidyl-tRNA synthetase</fullName>
        <shortName evidence="9">HisRS</shortName>
    </alternativeName>
</protein>
<keyword evidence="4 9" id="KW-0547">Nucleotide-binding</keyword>
<dbReference type="PIRSF" id="PIRSF001549">
    <property type="entry name" value="His-tRNA_synth"/>
    <property type="match status" value="1"/>
</dbReference>
<name>A0A6J4NFR0_9BACT</name>
<feature type="binding site" evidence="10">
    <location>
        <position position="132"/>
    </location>
    <ligand>
        <name>L-histidine</name>
        <dbReference type="ChEBI" id="CHEBI:57595"/>
    </ligand>
</feature>
<dbReference type="InterPro" id="IPR004154">
    <property type="entry name" value="Anticodon-bd"/>
</dbReference>
<feature type="binding site" evidence="10">
    <location>
        <position position="259"/>
    </location>
    <ligand>
        <name>L-histidine</name>
        <dbReference type="ChEBI" id="CHEBI:57595"/>
    </ligand>
</feature>
<evidence type="ECO:0000256" key="9">
    <source>
        <dbReference type="HAMAP-Rule" id="MF_00127"/>
    </source>
</evidence>
<dbReference type="InterPro" id="IPR045864">
    <property type="entry name" value="aa-tRNA-synth_II/BPL/LPL"/>
</dbReference>
<organism evidence="13">
    <name type="scientific">uncultured Phycisphaerae bacterium</name>
    <dbReference type="NCBI Taxonomy" id="904963"/>
    <lineage>
        <taxon>Bacteria</taxon>
        <taxon>Pseudomonadati</taxon>
        <taxon>Planctomycetota</taxon>
        <taxon>Phycisphaerae</taxon>
        <taxon>environmental samples</taxon>
    </lineage>
</organism>
<dbReference type="PANTHER" id="PTHR43707">
    <property type="entry name" value="HISTIDYL-TRNA SYNTHETASE"/>
    <property type="match status" value="1"/>
</dbReference>
<dbReference type="InterPro" id="IPR041715">
    <property type="entry name" value="HisRS-like_core"/>
</dbReference>
<evidence type="ECO:0000256" key="4">
    <source>
        <dbReference type="ARBA" id="ARBA00022741"/>
    </source>
</evidence>
<dbReference type="CDD" id="cd00773">
    <property type="entry name" value="HisRS-like_core"/>
    <property type="match status" value="1"/>
</dbReference>
<keyword evidence="7 9" id="KW-0030">Aminoacyl-tRNA synthetase</keyword>
<comment type="subcellular location">
    <subcellularLocation>
        <location evidence="9">Cytoplasm</location>
    </subcellularLocation>
</comment>
<dbReference type="GO" id="GO:0005737">
    <property type="term" value="C:cytoplasm"/>
    <property type="evidence" value="ECO:0007669"/>
    <property type="project" value="UniProtKB-SubCell"/>
</dbReference>
<evidence type="ECO:0000256" key="1">
    <source>
        <dbReference type="ARBA" id="ARBA00008226"/>
    </source>
</evidence>
<evidence type="ECO:0000256" key="2">
    <source>
        <dbReference type="ARBA" id="ARBA00011738"/>
    </source>
</evidence>
<feature type="binding site" evidence="10">
    <location>
        <begin position="263"/>
        <end position="264"/>
    </location>
    <ligand>
        <name>L-histidine</name>
        <dbReference type="ChEBI" id="CHEBI:57595"/>
    </ligand>
</feature>